<evidence type="ECO:0000256" key="1">
    <source>
        <dbReference type="SAM" id="MobiDB-lite"/>
    </source>
</evidence>
<name>A0A1R0GRX7_9FUNG</name>
<proteinExistence type="predicted"/>
<dbReference type="AlphaFoldDB" id="A0A1R0GRX7"/>
<sequence>MSEADSLYQLDWYKSSLLNCFCLAKGEATLSTLLLVHSSPSPSRDLRAGISPLLRLSTLCPLIPVLTTLSVFTATTVGIIGENLTWVLGPEPNEIPSIEDTKSSITGSPSKLTDGSKSPLNSKASIDIKADASLSLSYATSRQASTSGENP</sequence>
<dbReference type="Proteomes" id="UP000187455">
    <property type="component" value="Unassembled WGS sequence"/>
</dbReference>
<organism evidence="2 3">
    <name type="scientific">Smittium mucronatum</name>
    <dbReference type="NCBI Taxonomy" id="133383"/>
    <lineage>
        <taxon>Eukaryota</taxon>
        <taxon>Fungi</taxon>
        <taxon>Fungi incertae sedis</taxon>
        <taxon>Zoopagomycota</taxon>
        <taxon>Kickxellomycotina</taxon>
        <taxon>Harpellomycetes</taxon>
        <taxon>Harpellales</taxon>
        <taxon>Legeriomycetaceae</taxon>
        <taxon>Smittium</taxon>
    </lineage>
</organism>
<comment type="caution">
    <text evidence="2">The sequence shown here is derived from an EMBL/GenBank/DDBJ whole genome shotgun (WGS) entry which is preliminary data.</text>
</comment>
<evidence type="ECO:0000313" key="3">
    <source>
        <dbReference type="Proteomes" id="UP000187455"/>
    </source>
</evidence>
<protein>
    <submittedName>
        <fullName evidence="2">Uncharacterized protein</fullName>
    </submittedName>
</protein>
<feature type="compositionally biased region" description="Polar residues" evidence="1">
    <location>
        <begin position="103"/>
        <end position="122"/>
    </location>
</feature>
<accession>A0A1R0GRX7</accession>
<feature type="region of interest" description="Disordered" evidence="1">
    <location>
        <begin position="95"/>
        <end position="122"/>
    </location>
</feature>
<evidence type="ECO:0000313" key="2">
    <source>
        <dbReference type="EMBL" id="OLY79598.1"/>
    </source>
</evidence>
<reference evidence="2 3" key="1">
    <citation type="journal article" date="2016" name="Mol. Biol. Evol.">
        <title>Genome-Wide Survey of Gut Fungi (Harpellales) Reveals the First Horizontally Transferred Ubiquitin Gene from a Mosquito Host.</title>
        <authorList>
            <person name="Wang Y."/>
            <person name="White M.M."/>
            <person name="Kvist S."/>
            <person name="Moncalvo J.M."/>
        </authorList>
    </citation>
    <scope>NUCLEOTIDE SEQUENCE [LARGE SCALE GENOMIC DNA]</scope>
    <source>
        <strain evidence="2 3">ALG-7-W6</strain>
    </source>
</reference>
<dbReference type="EMBL" id="LSSL01004255">
    <property type="protein sequence ID" value="OLY79598.1"/>
    <property type="molecule type" value="Genomic_DNA"/>
</dbReference>
<gene>
    <name evidence="2" type="ORF">AYI68_g6330</name>
</gene>
<keyword evidence="3" id="KW-1185">Reference proteome</keyword>